<sequence length="419" mass="47249">MIFSFLLIQFAQGIITECSGEVTQFSNQVSGFNCQNGYTSTINFPDSFSNIPKLIFYPSLFDFASVSSSQPTAKIDIVSVTLTDFQIKLTCPYQRINTYTLRWYAIDDQRLIVINEFNLNPIGAKSFTFQNPNIKKAILSILGIGYKASFDMGLSIADLTSTSVTVNYYSLNANFLFLGYQLILGTDEIITYIDQIQSTSVYTSPQYPVKSNSYFILGFSQLQQGQNNGVITLKATINQGASVVDYAISRWGSGIYARNTISSYWLKYTVDNPFLAMECFTVRISKLFEMNSDQKPAFQLEIFEINKIVNTIGSEYILLNESITLLNIHVYYKCPSNNKKVHSKLNKCNSCSGSNKIYNLNHYCHGSINTINIYAKFKAQSNYKELTLTTTSNGITIVQKLTNKIITQETILFVEFLDV</sequence>
<dbReference type="InterPro" id="IPR019019">
    <property type="entry name" value="H-type_lectin_domain"/>
</dbReference>
<dbReference type="Pfam" id="PF09458">
    <property type="entry name" value="H_lectin"/>
    <property type="match status" value="1"/>
</dbReference>
<dbReference type="GO" id="GO:0007155">
    <property type="term" value="P:cell adhesion"/>
    <property type="evidence" value="ECO:0007669"/>
    <property type="project" value="InterPro"/>
</dbReference>
<evidence type="ECO:0000313" key="2">
    <source>
        <dbReference type="EMBL" id="CAD8180363.1"/>
    </source>
</evidence>
<gene>
    <name evidence="2" type="ORF">PPENT_87.1.T0740073</name>
</gene>
<dbReference type="EMBL" id="CAJJDO010000074">
    <property type="protein sequence ID" value="CAD8180363.1"/>
    <property type="molecule type" value="Genomic_DNA"/>
</dbReference>
<evidence type="ECO:0000259" key="1">
    <source>
        <dbReference type="Pfam" id="PF09458"/>
    </source>
</evidence>
<dbReference type="GO" id="GO:0030246">
    <property type="term" value="F:carbohydrate binding"/>
    <property type="evidence" value="ECO:0007669"/>
    <property type="project" value="InterPro"/>
</dbReference>
<comment type="caution">
    <text evidence="2">The sequence shown here is derived from an EMBL/GenBank/DDBJ whole genome shotgun (WGS) entry which is preliminary data.</text>
</comment>
<name>A0A8S1VVS6_9CILI</name>
<dbReference type="Proteomes" id="UP000689195">
    <property type="component" value="Unassembled WGS sequence"/>
</dbReference>
<reference evidence="2" key="1">
    <citation type="submission" date="2021-01" db="EMBL/GenBank/DDBJ databases">
        <authorList>
            <consortium name="Genoscope - CEA"/>
            <person name="William W."/>
        </authorList>
    </citation>
    <scope>NUCLEOTIDE SEQUENCE</scope>
</reference>
<evidence type="ECO:0000313" key="3">
    <source>
        <dbReference type="Proteomes" id="UP000689195"/>
    </source>
</evidence>
<keyword evidence="3" id="KW-1185">Reference proteome</keyword>
<proteinExistence type="predicted"/>
<dbReference type="OrthoDB" id="300726at2759"/>
<organism evidence="2 3">
    <name type="scientific">Paramecium pentaurelia</name>
    <dbReference type="NCBI Taxonomy" id="43138"/>
    <lineage>
        <taxon>Eukaryota</taxon>
        <taxon>Sar</taxon>
        <taxon>Alveolata</taxon>
        <taxon>Ciliophora</taxon>
        <taxon>Intramacronucleata</taxon>
        <taxon>Oligohymenophorea</taxon>
        <taxon>Peniculida</taxon>
        <taxon>Parameciidae</taxon>
        <taxon>Paramecium</taxon>
    </lineage>
</organism>
<dbReference type="AlphaFoldDB" id="A0A8S1VVS6"/>
<feature type="domain" description="H-type lectin" evidence="1">
    <location>
        <begin position="40"/>
        <end position="106"/>
    </location>
</feature>
<protein>
    <recommendedName>
        <fullName evidence="1">H-type lectin domain-containing protein</fullName>
    </recommendedName>
</protein>
<accession>A0A8S1VVS6</accession>